<dbReference type="AlphaFoldDB" id="A0A430AZK3"/>
<dbReference type="GO" id="GO:0072344">
    <property type="term" value="P:rescue of stalled ribosome"/>
    <property type="evidence" value="ECO:0007669"/>
    <property type="project" value="UniProtKB-UniRule"/>
</dbReference>
<dbReference type="GO" id="GO:0043023">
    <property type="term" value="F:ribosomal large subunit binding"/>
    <property type="evidence" value="ECO:0007669"/>
    <property type="project" value="UniProtKB-UniRule"/>
</dbReference>
<sequence>MSFDGYFTHGMVQELNQILSGGRIAKIHQPFENEVILVIRNQRKNFKLLLSAHPSYARMQITEVDYSNPDNPPNFCMMLRKYLDSAILEKIEQIENDRIIHYSFSRRNELGDLEDIVLVVELMGRHSAIILVNKETGKILDCLKHVGPSQNSYRLLLPGTNYIEPPKNENQSDPFFVDEKKLFHLLSTAEELTPHYLQQHFQGLGFDTANELCFRLTQRSQEKLKIWRNFFTPQQELVPSIYEKDAKEYFSSVPFTNLGHPAATFSSLSQLLDVFYEGKAEKDRVRQQAGSLIKKIETEFKKNQKKIKKLEKSLADTESADTYQLRGELLTTYLYLINPGDHEVTVENYYDNNQPLKIALQPELSPSKNAQRYFKRYNKLKTGAKMIREQLEKARQEENYLASVLSQLEIAAPSDIPVIREELIASGYVRERLKGKKKAKASKPQVFYSSDGDQILVGKNNLQNDQLTLRTAKKTDIWLHAKNIPGSHVIIKNDAPSEQTIAEAANLAGYFSKYRLSSQVPIDYVPVKHVRKPSGAKPGYVIYENQQTIYVTPDKHLVEKLKSS</sequence>
<keyword evidence="2 5" id="KW-0699">rRNA-binding</keyword>
<protein>
    <recommendedName>
        <fullName evidence="5">Rqc2 homolog RqcH</fullName>
        <shortName evidence="5">RqcH</shortName>
    </recommendedName>
</protein>
<dbReference type="Pfam" id="PF05670">
    <property type="entry name" value="NFACT-R_1"/>
    <property type="match status" value="1"/>
</dbReference>
<comment type="similarity">
    <text evidence="5">Belongs to the NEMF family.</text>
</comment>
<keyword evidence="4 5" id="KW-0648">Protein biosynthesis</keyword>
<reference evidence="7 8" key="1">
    <citation type="submission" date="2017-05" db="EMBL/GenBank/DDBJ databases">
        <title>Vagococcus spp. assemblies.</title>
        <authorList>
            <person name="Gulvik C.A."/>
        </authorList>
    </citation>
    <scope>NUCLEOTIDE SEQUENCE [LARGE SCALE GENOMIC DNA]</scope>
    <source>
        <strain evidence="7 8">CCUG 51432</strain>
    </source>
</reference>
<keyword evidence="3 5" id="KW-0694">RNA-binding</keyword>
<organism evidence="7 8">
    <name type="scientific">Vagococcus elongatus</name>
    <dbReference type="NCBI Taxonomy" id="180344"/>
    <lineage>
        <taxon>Bacteria</taxon>
        <taxon>Bacillati</taxon>
        <taxon>Bacillota</taxon>
        <taxon>Bacilli</taxon>
        <taxon>Lactobacillales</taxon>
        <taxon>Enterococcaceae</taxon>
        <taxon>Vagococcus</taxon>
    </lineage>
</organism>
<feature type="coiled-coil region" evidence="5">
    <location>
        <begin position="293"/>
        <end position="320"/>
    </location>
</feature>
<keyword evidence="1 5" id="KW-0820">tRNA-binding</keyword>
<evidence type="ECO:0000313" key="8">
    <source>
        <dbReference type="Proteomes" id="UP000287605"/>
    </source>
</evidence>
<dbReference type="InterPro" id="IPR008532">
    <property type="entry name" value="NFACT_RNA-bd"/>
</dbReference>
<keyword evidence="5" id="KW-0175">Coiled coil</keyword>
<keyword evidence="8" id="KW-1185">Reference proteome</keyword>
<name>A0A430AZK3_9ENTE</name>
<dbReference type="GO" id="GO:0019843">
    <property type="term" value="F:rRNA binding"/>
    <property type="evidence" value="ECO:0007669"/>
    <property type="project" value="UniProtKB-UniRule"/>
</dbReference>
<dbReference type="Proteomes" id="UP000287605">
    <property type="component" value="Unassembled WGS sequence"/>
</dbReference>
<comment type="function">
    <text evidence="5">Key component of the ribosome quality control system (RQC), a ribosome-associated complex that mediates the extraction of incompletely synthesized nascent chains from stalled ribosomes and their subsequent degradation. RqcH recruits Ala-charged tRNA, and with RqcP directs the elongation of stalled nascent chains on 50S ribosomal subunits, leading to non-templated C-terminal alanine extensions (Ala tail). The Ala tail promotes nascent chain degradation. May add between 1 and at least 8 Ala residues. Binds to stalled 50S ribosomal subunits.</text>
</comment>
<dbReference type="HAMAP" id="MF_00844_B">
    <property type="entry name" value="RqcH_B"/>
    <property type="match status" value="1"/>
</dbReference>
<dbReference type="InterPro" id="IPR051608">
    <property type="entry name" value="RQC_Subunit_NEMF"/>
</dbReference>
<dbReference type="GO" id="GO:1990112">
    <property type="term" value="C:RQC complex"/>
    <property type="evidence" value="ECO:0007669"/>
    <property type="project" value="TreeGrafter"/>
</dbReference>
<dbReference type="RefSeq" id="WP_126807798.1">
    <property type="nucleotide sequence ID" value="NZ_NGKA01000005.1"/>
</dbReference>
<dbReference type="InterPro" id="IPR043682">
    <property type="entry name" value="RqcH_bacterial"/>
</dbReference>
<proteinExistence type="inferred from homology"/>
<dbReference type="Pfam" id="PF05833">
    <property type="entry name" value="NFACT_N"/>
    <property type="match status" value="1"/>
</dbReference>
<evidence type="ECO:0000313" key="7">
    <source>
        <dbReference type="EMBL" id="RSU13513.1"/>
    </source>
</evidence>
<evidence type="ECO:0000256" key="4">
    <source>
        <dbReference type="ARBA" id="ARBA00022917"/>
    </source>
</evidence>
<dbReference type="Gene3D" id="3.40.970.40">
    <property type="entry name" value="fibrinogen binding protein from staphylococcus aureus domain like"/>
    <property type="match status" value="1"/>
</dbReference>
<evidence type="ECO:0000256" key="3">
    <source>
        <dbReference type="ARBA" id="ARBA00022884"/>
    </source>
</evidence>
<dbReference type="FunFam" id="2.30.310.10:FF:000004">
    <property type="entry name" value="Fibronectin-binding protein A"/>
    <property type="match status" value="1"/>
</dbReference>
<feature type="domain" description="NFACT RNA-binding" evidence="6">
    <location>
        <begin position="444"/>
        <end position="535"/>
    </location>
</feature>
<gene>
    <name evidence="5" type="primary">rqcH</name>
    <name evidence="7" type="ORF">CBF29_04470</name>
</gene>
<evidence type="ECO:0000256" key="2">
    <source>
        <dbReference type="ARBA" id="ARBA00022730"/>
    </source>
</evidence>
<evidence type="ECO:0000256" key="1">
    <source>
        <dbReference type="ARBA" id="ARBA00022555"/>
    </source>
</evidence>
<evidence type="ECO:0000256" key="5">
    <source>
        <dbReference type="HAMAP-Rule" id="MF_00844"/>
    </source>
</evidence>
<dbReference type="Gene3D" id="2.30.310.10">
    <property type="entry name" value="ibrinogen binding protein from staphylococcus aureus domain"/>
    <property type="match status" value="1"/>
</dbReference>
<accession>A0A430AZK3</accession>
<dbReference type="PANTHER" id="PTHR15239:SF6">
    <property type="entry name" value="RIBOSOME QUALITY CONTROL COMPLEX SUBUNIT NEMF"/>
    <property type="match status" value="1"/>
</dbReference>
<comment type="subunit">
    <text evidence="5">Associates with stalled 50S ribosomal subunits. Binds to RqcP.</text>
</comment>
<evidence type="ECO:0000259" key="6">
    <source>
        <dbReference type="Pfam" id="PF05670"/>
    </source>
</evidence>
<comment type="caution">
    <text evidence="7">The sequence shown here is derived from an EMBL/GenBank/DDBJ whole genome shotgun (WGS) entry which is preliminary data.</text>
</comment>
<dbReference type="GO" id="GO:0000049">
    <property type="term" value="F:tRNA binding"/>
    <property type="evidence" value="ECO:0007669"/>
    <property type="project" value="UniProtKB-UniRule"/>
</dbReference>
<dbReference type="EMBL" id="NGKA01000005">
    <property type="protein sequence ID" value="RSU13513.1"/>
    <property type="molecule type" value="Genomic_DNA"/>
</dbReference>
<dbReference type="OrthoDB" id="9766163at2"/>
<dbReference type="PANTHER" id="PTHR15239">
    <property type="entry name" value="NUCLEAR EXPORT MEDIATOR FACTOR NEMF"/>
    <property type="match status" value="1"/>
</dbReference>